<feature type="coiled-coil region" evidence="1">
    <location>
        <begin position="32"/>
        <end position="59"/>
    </location>
</feature>
<keyword evidence="3" id="KW-0732">Signal</keyword>
<feature type="compositionally biased region" description="Low complexity" evidence="2">
    <location>
        <begin position="60"/>
        <end position="89"/>
    </location>
</feature>
<dbReference type="KEGG" id="sclo:SCLO_1014640"/>
<feature type="signal peptide" evidence="3">
    <location>
        <begin position="1"/>
        <end position="26"/>
    </location>
</feature>
<organism evidence="4 5">
    <name type="scientific">Sphingobium cloacae</name>
    <dbReference type="NCBI Taxonomy" id="120107"/>
    <lineage>
        <taxon>Bacteria</taxon>
        <taxon>Pseudomonadati</taxon>
        <taxon>Pseudomonadota</taxon>
        <taxon>Alphaproteobacteria</taxon>
        <taxon>Sphingomonadales</taxon>
        <taxon>Sphingomonadaceae</taxon>
        <taxon>Sphingobium</taxon>
    </lineage>
</organism>
<dbReference type="EMBL" id="AP017655">
    <property type="protein sequence ID" value="BAV64504.1"/>
    <property type="molecule type" value="Genomic_DNA"/>
</dbReference>
<dbReference type="InterPro" id="IPR010870">
    <property type="entry name" value="Porin_O/P"/>
</dbReference>
<reference evidence="4 5" key="1">
    <citation type="submission" date="2016-10" db="EMBL/GenBank/DDBJ databases">
        <title>Complete Genome Sequence of the Nonylphenol-Degrading Bacterium Sphingobium cloacae JCM 10874T.</title>
        <authorList>
            <person name="Ootsuka M."/>
            <person name="Nishizawa T."/>
            <person name="Ohta H."/>
        </authorList>
    </citation>
    <scope>NUCLEOTIDE SEQUENCE [LARGE SCALE GENOMIC DNA]</scope>
    <source>
        <strain evidence="4 5">JCM 10874</strain>
    </source>
</reference>
<keyword evidence="1" id="KW-0175">Coiled coil</keyword>
<dbReference type="OrthoDB" id="9807854at2"/>
<sequence length="475" mass="50766">MNGKISLRIGTALALAAAPWPAAAQAISTSEAAELRAQIAALKAQVQQLESRLDGVAATAAQGQGQGQAAPASASQSPAQMAQAAPSQSDSGTAISWKGSPVFSKGGASFKAKGRIQYDAGLLKAPGSVDDRAKGYSNELRRLRLGGEGQLGGGFGYKLEVELSDNKIDAVDTYISYERGKWLVTLGNQNQFQSLDELIGDTSGSVMERAAFTDAFGFERRLGLAVQYKSGIVLAQAGIFSDSIDSLVNANDGPNGGDENNSYGFDGRIVLAPKFGKTQLHFGVSGHWRDLQRLSENPVKYRQRPFLHTVNSYFLNSGDIAATGENHYGLELAGSRGPLWWAGEGHWLRVRRPGLADPTFFGGYGEVGYVLTGETRGYKNGIFGGVKPANPVGNGSGGLGAWQVALRYDHLDMNDRDIVGGTQKAYIAALVWTPIEYLRFNINYAHIDYTDAAILAGSRSNYGVNILGWRAELDF</sequence>
<evidence type="ECO:0000256" key="3">
    <source>
        <dbReference type="SAM" id="SignalP"/>
    </source>
</evidence>
<dbReference type="InterPro" id="IPR023614">
    <property type="entry name" value="Porin_dom_sf"/>
</dbReference>
<dbReference type="Pfam" id="PF07396">
    <property type="entry name" value="Porin_O_P"/>
    <property type="match status" value="1"/>
</dbReference>
<dbReference type="AlphaFoldDB" id="A0A1E1F1W7"/>
<feature type="chain" id="PRO_5009112478" evidence="3">
    <location>
        <begin position="27"/>
        <end position="475"/>
    </location>
</feature>
<evidence type="ECO:0000313" key="4">
    <source>
        <dbReference type="EMBL" id="BAV64504.1"/>
    </source>
</evidence>
<dbReference type="RefSeq" id="WP_066516631.1">
    <property type="nucleotide sequence ID" value="NZ_AP017655.1"/>
</dbReference>
<protein>
    <submittedName>
        <fullName evidence="4">Phosphate-selective porin O and P</fullName>
    </submittedName>
</protein>
<evidence type="ECO:0000256" key="2">
    <source>
        <dbReference type="SAM" id="MobiDB-lite"/>
    </source>
</evidence>
<accession>A0A1E1F1W7</accession>
<dbReference type="SUPFAM" id="SSF56935">
    <property type="entry name" value="Porins"/>
    <property type="match status" value="1"/>
</dbReference>
<proteinExistence type="predicted"/>
<gene>
    <name evidence="4" type="ORF">SCLO_1014640</name>
</gene>
<keyword evidence="5" id="KW-1185">Reference proteome</keyword>
<feature type="region of interest" description="Disordered" evidence="2">
    <location>
        <begin position="60"/>
        <end position="96"/>
    </location>
</feature>
<dbReference type="Gene3D" id="2.40.160.10">
    <property type="entry name" value="Porin"/>
    <property type="match status" value="1"/>
</dbReference>
<evidence type="ECO:0000313" key="5">
    <source>
        <dbReference type="Proteomes" id="UP000218272"/>
    </source>
</evidence>
<name>A0A1E1F1W7_9SPHN</name>
<dbReference type="Proteomes" id="UP000218272">
    <property type="component" value="Chromosome SCLO_1"/>
</dbReference>
<evidence type="ECO:0000256" key="1">
    <source>
        <dbReference type="SAM" id="Coils"/>
    </source>
</evidence>